<comment type="subcellular location">
    <subcellularLocation>
        <location evidence="1">Membrane</location>
        <topology evidence="1">Multi-pass membrane protein</topology>
    </subcellularLocation>
</comment>
<feature type="transmembrane region" description="Helical" evidence="6">
    <location>
        <begin position="22"/>
        <end position="41"/>
    </location>
</feature>
<gene>
    <name evidence="8" type="ORF">IDM48_01715</name>
</gene>
<feature type="compositionally biased region" description="Polar residues" evidence="5">
    <location>
        <begin position="257"/>
        <end position="273"/>
    </location>
</feature>
<evidence type="ECO:0000256" key="1">
    <source>
        <dbReference type="ARBA" id="ARBA00004141"/>
    </source>
</evidence>
<dbReference type="Gene3D" id="1.10.287.950">
    <property type="entry name" value="Methyl-accepting chemotaxis protein"/>
    <property type="match status" value="2"/>
</dbReference>
<dbReference type="GO" id="GO:0140359">
    <property type="term" value="F:ABC-type transporter activity"/>
    <property type="evidence" value="ECO:0007669"/>
    <property type="project" value="InterPro"/>
</dbReference>
<evidence type="ECO:0000256" key="3">
    <source>
        <dbReference type="ARBA" id="ARBA00022989"/>
    </source>
</evidence>
<keyword evidence="2 6" id="KW-0812">Transmembrane</keyword>
<dbReference type="InterPro" id="IPR017501">
    <property type="entry name" value="Phage_infect_YhgE_C"/>
</dbReference>
<feature type="domain" description="ABC-2 type transporter transmembrane" evidence="7">
    <location>
        <begin position="633"/>
        <end position="846"/>
    </location>
</feature>
<dbReference type="PANTHER" id="PTHR43077:SF5">
    <property type="entry name" value="PHAGE INFECTION PROTEIN"/>
    <property type="match status" value="1"/>
</dbReference>
<feature type="compositionally biased region" description="Polar residues" evidence="5">
    <location>
        <begin position="649"/>
        <end position="660"/>
    </location>
</feature>
<evidence type="ECO:0000256" key="6">
    <source>
        <dbReference type="SAM" id="Phobius"/>
    </source>
</evidence>
<dbReference type="InterPro" id="IPR023908">
    <property type="entry name" value="xxxLxxG_rpt"/>
</dbReference>
<evidence type="ECO:0000256" key="5">
    <source>
        <dbReference type="SAM" id="MobiDB-lite"/>
    </source>
</evidence>
<feature type="domain" description="ABC-2 type transporter transmembrane" evidence="7">
    <location>
        <begin position="23"/>
        <end position="192"/>
    </location>
</feature>
<proteinExistence type="predicted"/>
<reference evidence="8 9" key="1">
    <citation type="submission" date="2020-09" db="EMBL/GenBank/DDBJ databases">
        <title>Investigation of environmental microbe.</title>
        <authorList>
            <person name="Ou Y."/>
            <person name="Kang Q."/>
        </authorList>
    </citation>
    <scope>NUCLEOTIDE SEQUENCE [LARGE SCALE GENOMIC DNA]</scope>
    <source>
        <strain evidence="8 9">KJZ-9</strain>
    </source>
</reference>
<dbReference type="Gene3D" id="3.40.1710.10">
    <property type="entry name" value="abc type-2 transporter like domain"/>
    <property type="match status" value="1"/>
</dbReference>
<evidence type="ECO:0000313" key="9">
    <source>
        <dbReference type="Proteomes" id="UP000516421"/>
    </source>
</evidence>
<feature type="transmembrane region" description="Helical" evidence="6">
    <location>
        <begin position="744"/>
        <end position="767"/>
    </location>
</feature>
<name>A0A7H2BKJ1_9MICC</name>
<protein>
    <submittedName>
        <fullName evidence="8">YhgE/Pip domain-containing protein</fullName>
    </submittedName>
</protein>
<evidence type="ECO:0000313" key="8">
    <source>
        <dbReference type="EMBL" id="QNV40187.1"/>
    </source>
</evidence>
<organism evidence="8 9">
    <name type="scientific">Rothia amarae</name>
    <dbReference type="NCBI Taxonomy" id="169480"/>
    <lineage>
        <taxon>Bacteria</taxon>
        <taxon>Bacillati</taxon>
        <taxon>Actinomycetota</taxon>
        <taxon>Actinomycetes</taxon>
        <taxon>Micrococcales</taxon>
        <taxon>Micrococcaceae</taxon>
        <taxon>Rothia</taxon>
    </lineage>
</organism>
<dbReference type="NCBIfam" id="TIGR03061">
    <property type="entry name" value="pip_yhgE_Nterm"/>
    <property type="match status" value="1"/>
</dbReference>
<dbReference type="InterPro" id="IPR051328">
    <property type="entry name" value="T7SS_ABC-Transporter"/>
</dbReference>
<evidence type="ECO:0000259" key="7">
    <source>
        <dbReference type="Pfam" id="PF12698"/>
    </source>
</evidence>
<dbReference type="EMBL" id="CP061538">
    <property type="protein sequence ID" value="QNV40187.1"/>
    <property type="molecule type" value="Genomic_DNA"/>
</dbReference>
<feature type="region of interest" description="Disordered" evidence="5">
    <location>
        <begin position="257"/>
        <end position="286"/>
    </location>
</feature>
<dbReference type="AlphaFoldDB" id="A0A7H2BKJ1"/>
<dbReference type="NCBIfam" id="TIGR03062">
    <property type="entry name" value="pip_yhgE_Cterm"/>
    <property type="match status" value="1"/>
</dbReference>
<dbReference type="GO" id="GO:0016020">
    <property type="term" value="C:membrane"/>
    <property type="evidence" value="ECO:0007669"/>
    <property type="project" value="UniProtKB-SubCell"/>
</dbReference>
<feature type="transmembrane region" description="Helical" evidence="6">
    <location>
        <begin position="774"/>
        <end position="793"/>
    </location>
</feature>
<sequence>MGIVRVTLSELKRLSGGILPKLVLLSMACIPLLYGGIYLYANWDPYGSMDDVPAAIVMLDSGSTDANGNYQKVGQDVEKNLKDSADFQWQDVATRDEAVQKVTDGDLQFALVIPQDFTKNLQSTSEIKPDADGKVTNLNPESAGIEVITNDANNYILTNIVKTAGTTIRDSVAQQVGDKTADTMLASFTQIHSNISDAADGADQLNAGSIKLKDGIDQLKDGSSQLSEGTITLKDGTVQLRDGSGQLVDGQQKLADGSSQLASGADQLSQGASDANDGAKKLADGSSQLYDGTKKLSDGADSLASGTSDLADGASTLATGTQDLSTGAGALASGTKDLSDGAGQLAAGTSELNQKLNESGLNTVASDLNQVCTDISQNKSTGDAGAKLTDQVTTQIAQQFTQQVQPLVADGTLTQQQADQLVATLTSQQTKDDVTAVNNKVIDDVDARLEQLGSSCATDGTSSVATKITDLTGAVSQINEGAQSVAQGASDAHDGAQKLSDGSTQLNDGAQKLSQGADSARDGAQQLADGAQQVEENTGKLSEGAATLADGTQKLADGSSTLAASAHQLADGEQTALEGQKDLNSGATKLDDGATSLKDGASELDSGIGQAQSGAGDLQDGSGELATGLSDGVKKIPSLTDSQQRDTAETMSNPVDLNRTSLASGENYGEGMGPFFMVLALWIGALMLVQTMRPKNTRALASNANSVRIAIGAWGPFGVVGILQAFLLYLVVDKVLGFNFAHPVMVFFFLLLVSLVYTAVIYGLVALLDAPGKLLGLIILIIQLVTAGGMMPYQTLPDPIRWLHFVLPMGYALGGVRRLAYGIDLGALPVIIAMLLLWGFIGLFLGYLGTRKNRTWTLKTLNPEIAV</sequence>
<keyword evidence="3 6" id="KW-1133">Transmembrane helix</keyword>
<evidence type="ECO:0000256" key="2">
    <source>
        <dbReference type="ARBA" id="ARBA00022692"/>
    </source>
</evidence>
<dbReference type="Pfam" id="PF12698">
    <property type="entry name" value="ABC2_membrane_3"/>
    <property type="match status" value="2"/>
</dbReference>
<dbReference type="Proteomes" id="UP000516421">
    <property type="component" value="Chromosome"/>
</dbReference>
<feature type="transmembrane region" description="Helical" evidence="6">
    <location>
        <begin position="709"/>
        <end position="732"/>
    </location>
</feature>
<dbReference type="KEGG" id="rama:IDM48_01715"/>
<dbReference type="NCBIfam" id="TIGR03057">
    <property type="entry name" value="xxxLxxG_by_4"/>
    <property type="match status" value="15"/>
</dbReference>
<dbReference type="PANTHER" id="PTHR43077">
    <property type="entry name" value="TRANSPORT PERMEASE YVFS-RELATED"/>
    <property type="match status" value="1"/>
</dbReference>
<feature type="region of interest" description="Disordered" evidence="5">
    <location>
        <begin position="583"/>
        <end position="660"/>
    </location>
</feature>
<feature type="transmembrane region" description="Helical" evidence="6">
    <location>
        <begin position="827"/>
        <end position="849"/>
    </location>
</feature>
<dbReference type="RefSeq" id="WP_190617788.1">
    <property type="nucleotide sequence ID" value="NZ_CP061538.1"/>
</dbReference>
<dbReference type="SUPFAM" id="SSF58104">
    <property type="entry name" value="Methyl-accepting chemotaxis protein (MCP) signaling domain"/>
    <property type="match status" value="1"/>
</dbReference>
<evidence type="ECO:0000256" key="4">
    <source>
        <dbReference type="ARBA" id="ARBA00023136"/>
    </source>
</evidence>
<keyword evidence="4 6" id="KW-0472">Membrane</keyword>
<accession>A0A7H2BKJ1</accession>
<keyword evidence="9" id="KW-1185">Reference proteome</keyword>
<dbReference type="SUPFAM" id="SSF101967">
    <property type="entry name" value="Adhesin YadA, collagen-binding domain"/>
    <property type="match status" value="1"/>
</dbReference>
<dbReference type="InterPro" id="IPR011049">
    <property type="entry name" value="Serralysin-like_metalloprot_C"/>
</dbReference>
<feature type="transmembrane region" description="Helical" evidence="6">
    <location>
        <begin position="671"/>
        <end position="689"/>
    </location>
</feature>
<dbReference type="InterPro" id="IPR013525">
    <property type="entry name" value="ABC2_TM"/>
</dbReference>
<dbReference type="InterPro" id="IPR017500">
    <property type="entry name" value="Phage_infect_YhgE_N"/>
</dbReference>